<dbReference type="GO" id="GO:0005524">
    <property type="term" value="F:ATP binding"/>
    <property type="evidence" value="ECO:0007669"/>
    <property type="project" value="UniProtKB-UniRule"/>
</dbReference>
<feature type="coiled-coil region" evidence="9">
    <location>
        <begin position="164"/>
        <end position="352"/>
    </location>
</feature>
<dbReference type="GO" id="GO:0006302">
    <property type="term" value="P:double-strand break repair"/>
    <property type="evidence" value="ECO:0007669"/>
    <property type="project" value="UniProtKB-UniRule"/>
</dbReference>
<evidence type="ECO:0000256" key="9">
    <source>
        <dbReference type="HAMAP-Rule" id="MF_00449"/>
    </source>
</evidence>
<feature type="coiled-coil region" evidence="9">
    <location>
        <begin position="404"/>
        <end position="699"/>
    </location>
</feature>
<reference evidence="12" key="1">
    <citation type="journal article" date="2021" name="Environ. Microbiol.">
        <title>New insights into the diversity and evolution of the archaeal mobilome from three complete genomes of Saccharolobus shibatae.</title>
        <authorList>
            <person name="Medvedeva S."/>
            <person name="Brandt D."/>
            <person name="Cvirkaite-Krupovic V."/>
            <person name="Liu Y."/>
            <person name="Severinov K."/>
            <person name="Ishino S."/>
            <person name="Ishino Y."/>
            <person name="Prangishvili D."/>
            <person name="Kalinowski J."/>
            <person name="Krupovic M."/>
        </authorList>
    </citation>
    <scope>NUCLEOTIDE SEQUENCE</scope>
    <source>
        <strain evidence="12">B12</strain>
    </source>
</reference>
<evidence type="ECO:0000259" key="11">
    <source>
        <dbReference type="PROSITE" id="PS51131"/>
    </source>
</evidence>
<dbReference type="Pfam" id="PF13304">
    <property type="entry name" value="AAA_21"/>
    <property type="match status" value="1"/>
</dbReference>
<dbReference type="Proteomes" id="UP000694018">
    <property type="component" value="Chromosome"/>
</dbReference>
<dbReference type="EMBL" id="CP077717">
    <property type="protein sequence ID" value="QXJ28189.1"/>
    <property type="molecule type" value="Genomic_DNA"/>
</dbReference>
<evidence type="ECO:0000256" key="4">
    <source>
        <dbReference type="ARBA" id="ARBA00022801"/>
    </source>
</evidence>
<accession>A0A8F5BMU1</accession>
<comment type="subunit">
    <text evidence="9">Homodimer. Forms a heterotetramer composed of two Mre11 subunits and two Rad50 subunits.</text>
</comment>
<keyword evidence="8 9" id="KW-0234">DNA repair</keyword>
<evidence type="ECO:0000256" key="7">
    <source>
        <dbReference type="ARBA" id="ARBA00023054"/>
    </source>
</evidence>
<evidence type="ECO:0000256" key="3">
    <source>
        <dbReference type="ARBA" id="ARBA00022763"/>
    </source>
</evidence>
<comment type="domain">
    <text evidence="9">The two conserved Cys that bind zinc constitute the zinc-hook, which separates the large intramolecular coiled coil regions. The 2 Cys residues coordinate one molecule of zinc with the help of the 2 Cys residues of the zinc-hook of another Rad50 molecule, thereby forming a V-shaped homodimer.</text>
</comment>
<dbReference type="OrthoDB" id="25344at2157"/>
<name>A0A8F5BMU1_SACSH</name>
<evidence type="ECO:0000256" key="5">
    <source>
        <dbReference type="ARBA" id="ARBA00022833"/>
    </source>
</evidence>
<dbReference type="GeneID" id="65562646"/>
<protein>
    <recommendedName>
        <fullName evidence="9">DNA double-strand break repair Rad50 ATPase</fullName>
    </recommendedName>
</protein>
<keyword evidence="4 9" id="KW-0378">Hydrolase</keyword>
<evidence type="ECO:0000313" key="12">
    <source>
        <dbReference type="EMBL" id="QXJ28189.1"/>
    </source>
</evidence>
<dbReference type="Pfam" id="PF13476">
    <property type="entry name" value="AAA_23"/>
    <property type="match status" value="1"/>
</dbReference>
<dbReference type="PANTHER" id="PTHR32114">
    <property type="entry name" value="ABC TRANSPORTER ABCH.3"/>
    <property type="match status" value="1"/>
</dbReference>
<dbReference type="HAMAP" id="MF_00449">
    <property type="entry name" value="RAD50"/>
    <property type="match status" value="1"/>
</dbReference>
<evidence type="ECO:0000256" key="6">
    <source>
        <dbReference type="ARBA" id="ARBA00022840"/>
    </source>
</evidence>
<evidence type="ECO:0000256" key="10">
    <source>
        <dbReference type="PROSITE-ProRule" id="PRU00471"/>
    </source>
</evidence>
<dbReference type="Pfam" id="PF04423">
    <property type="entry name" value="Rad50_zn_hook"/>
    <property type="match status" value="1"/>
</dbReference>
<dbReference type="InterPro" id="IPR038729">
    <property type="entry name" value="Rad50/SbcC_AAA"/>
</dbReference>
<evidence type="ECO:0000256" key="2">
    <source>
        <dbReference type="ARBA" id="ARBA00022741"/>
    </source>
</evidence>
<dbReference type="InterPro" id="IPR003959">
    <property type="entry name" value="ATPase_AAA_core"/>
</dbReference>
<dbReference type="PANTHER" id="PTHR32114:SF2">
    <property type="entry name" value="ABC TRANSPORTER ABCH.3"/>
    <property type="match status" value="1"/>
</dbReference>
<keyword evidence="7 9" id="KW-0175">Coiled coil</keyword>
<comment type="function">
    <text evidence="9">Part of the Rad50/Mre11 complex, which is involved in the early steps of DNA double-strand break (DSB) repair. The complex may facilitate opening of the processed DNA ends to aid in the recruitment of HerA and NurA. Rad50 controls the balance between DNA end bridging and DNA resection via ATP-dependent structural rearrangements of the Rad50/Mre11 complex.</text>
</comment>
<organism evidence="12 13">
    <name type="scientific">Saccharolobus shibatae (strain ATCC 51178 / DSM 5389 / JCM 8931 / NBRC 15437 / B12)</name>
    <name type="common">Sulfolobus shibatae</name>
    <dbReference type="NCBI Taxonomy" id="523848"/>
    <lineage>
        <taxon>Archaea</taxon>
        <taxon>Thermoproteota</taxon>
        <taxon>Thermoprotei</taxon>
        <taxon>Sulfolobales</taxon>
        <taxon>Sulfolobaceae</taxon>
        <taxon>Saccharolobus</taxon>
    </lineage>
</organism>
<keyword evidence="1 9" id="KW-0479">Metal-binding</keyword>
<comment type="cofactor">
    <cofactor evidence="9">
        <name>Zn(2+)</name>
        <dbReference type="ChEBI" id="CHEBI:29105"/>
    </cofactor>
    <text evidence="9">Binds 1 zinc ion per homodimer.</text>
</comment>
<dbReference type="AlphaFoldDB" id="A0A8F5BMU1"/>
<keyword evidence="2 9" id="KW-0547">Nucleotide-binding</keyword>
<dbReference type="PROSITE" id="PS51131">
    <property type="entry name" value="ZN_HOOK"/>
    <property type="match status" value="1"/>
</dbReference>
<dbReference type="KEGG" id="sshi:J5U23_01057"/>
<feature type="binding site" evidence="9 10">
    <location>
        <position position="426"/>
    </location>
    <ligand>
        <name>Zn(2+)</name>
        <dbReference type="ChEBI" id="CHEBI:29105"/>
    </ligand>
</feature>
<keyword evidence="6 9" id="KW-0067">ATP-binding</keyword>
<dbReference type="InterPro" id="IPR022982">
    <property type="entry name" value="Rad50_ATPase_archaeal"/>
</dbReference>
<keyword evidence="3 9" id="KW-0227">DNA damage</keyword>
<feature type="binding site" evidence="9 10">
    <location>
        <position position="429"/>
    </location>
    <ligand>
        <name>Zn(2+)</name>
        <dbReference type="ChEBI" id="CHEBI:29105"/>
    </ligand>
</feature>
<dbReference type="RefSeq" id="WP_218259796.1">
    <property type="nucleotide sequence ID" value="NZ_CP077717.1"/>
</dbReference>
<feature type="binding site" evidence="9">
    <location>
        <begin position="32"/>
        <end position="38"/>
    </location>
    <ligand>
        <name>ATP</name>
        <dbReference type="ChEBI" id="CHEBI:30616"/>
    </ligand>
</feature>
<feature type="binding site" evidence="9">
    <location>
        <position position="131"/>
    </location>
    <ligand>
        <name>ATP</name>
        <dbReference type="ChEBI" id="CHEBI:30616"/>
    </ligand>
</feature>
<comment type="similarity">
    <text evidence="9">Belongs to the SMC family. RAD50 subfamily.</text>
</comment>
<keyword evidence="5 9" id="KW-0862">Zinc</keyword>
<proteinExistence type="inferred from homology"/>
<feature type="domain" description="Zinc-hook" evidence="11">
    <location>
        <begin position="380"/>
        <end position="478"/>
    </location>
</feature>
<dbReference type="GO" id="GO:0016887">
    <property type="term" value="F:ATP hydrolysis activity"/>
    <property type="evidence" value="ECO:0007669"/>
    <property type="project" value="UniProtKB-UniRule"/>
</dbReference>
<evidence type="ECO:0000313" key="13">
    <source>
        <dbReference type="Proteomes" id="UP000694018"/>
    </source>
</evidence>
<evidence type="ECO:0000256" key="1">
    <source>
        <dbReference type="ARBA" id="ARBA00022723"/>
    </source>
</evidence>
<evidence type="ECO:0000256" key="8">
    <source>
        <dbReference type="ARBA" id="ARBA00023204"/>
    </source>
</evidence>
<dbReference type="GO" id="GO:0008270">
    <property type="term" value="F:zinc ion binding"/>
    <property type="evidence" value="ECO:0007669"/>
    <property type="project" value="UniProtKB-UniRule"/>
</dbReference>
<gene>
    <name evidence="9" type="primary">rad50</name>
    <name evidence="12" type="ORF">J5U23_01057</name>
</gene>
<comment type="caution">
    <text evidence="9">Lacks conserved residue(s) required for the propagation of feature annotation.</text>
</comment>
<sequence>MRIDKITLTNFLSHEHSEIQFLGEINVIVGQNGAGKSSIIDGIVFSLFRTHSRGNNDNLIRKGSNKASVTLHLSNEKDKIEIIRDIRSTTEDRLIRNQIPVARSATVVSNEIEKILGIDKDIALSTIIVRQGELDKILENFQDIMGKILKLESIEKLIDSRGPIVEFKKNLENKLRELDRIEQDYNNSKKNLEEKRNRVLELEKDRKKLEDEIKNLENQITELKKQFEDYEKKRNQYLELTTILKVKETKLNELNKSIEELRRQTENMDKLEKEVNELDNLKNFRLKFEKYEVLSRSYMEISNNILNLEKEIEEYEKAIKRKKELEPHYLRYKELERKLEELQPKYEEYLKSKLNLDSKLNLKERLDKDASEFSKDIDRIGNLEQIMEEKRKRQLDLRAQLGKVESLISEKNEIINNLSQVKGETCPVCGRPLDEGHKQKIVEEAKSYISRLELDKNELEEELKKITDELNKIEKEYRRLSNNKANYDNIIKQLRKLNEEIENLHNRIEALKDIEEEIKKINGEIKDLKQYYEEFMRLFKYDEKELERKKVRLDEMNKKKVEIEKEMRVLETELQGLDRKELENKISDLERKKKILDEMKKKRGVLEDYIGQVELLQEDVKKLKEKLNIIQFDENKYNELKTSLDVHNASLKEKENRKSRVEGELDSLGKDIEEISNRIKNYELQLKDKEKIINGINKLEKIRDALGERKLQSYIIMATKQLIENNLNDIISKFDLSIKNVEMEIMQKTSRGKGSGGNIVIYTNNGDTLPIVSLSGGERIALSIALRLAIAKALMSNTNFFILDEPTIHLDDQRKAYLIEIIRAAKESVPQILVVTHDEEVVQAADYVIRVEKRGNKSFVREET</sequence>
<dbReference type="InterPro" id="IPR013134">
    <property type="entry name" value="Zn_hook_RAD50"/>
</dbReference>